<name>A0A387BSL3_9MICO</name>
<feature type="compositionally biased region" description="Polar residues" evidence="1">
    <location>
        <begin position="106"/>
        <end position="119"/>
    </location>
</feature>
<dbReference type="AlphaFoldDB" id="A0A387BSL3"/>
<evidence type="ECO:0000256" key="1">
    <source>
        <dbReference type="SAM" id="MobiDB-lite"/>
    </source>
</evidence>
<dbReference type="RefSeq" id="WP_120789580.1">
    <property type="nucleotide sequence ID" value="NZ_CP032624.1"/>
</dbReference>
<evidence type="ECO:0000313" key="3">
    <source>
        <dbReference type="Proteomes" id="UP000275069"/>
    </source>
</evidence>
<dbReference type="EMBL" id="CP032624">
    <property type="protein sequence ID" value="AYG04050.1"/>
    <property type="molecule type" value="Genomic_DNA"/>
</dbReference>
<dbReference type="Proteomes" id="UP000275069">
    <property type="component" value="Chromosome"/>
</dbReference>
<organism evidence="2 3">
    <name type="scientific">Gryllotalpicola protaetiae</name>
    <dbReference type="NCBI Taxonomy" id="2419771"/>
    <lineage>
        <taxon>Bacteria</taxon>
        <taxon>Bacillati</taxon>
        <taxon>Actinomycetota</taxon>
        <taxon>Actinomycetes</taxon>
        <taxon>Micrococcales</taxon>
        <taxon>Microbacteriaceae</taxon>
        <taxon>Gryllotalpicola</taxon>
    </lineage>
</organism>
<proteinExistence type="predicted"/>
<dbReference type="KEGG" id="gry:D7I44_11270"/>
<keyword evidence="3" id="KW-1185">Reference proteome</keyword>
<feature type="region of interest" description="Disordered" evidence="1">
    <location>
        <begin position="99"/>
        <end position="119"/>
    </location>
</feature>
<sequence length="119" mass="12775">MTRDLSIGAGDDLSRVPQLQMQPLSLSQREIASTDDALRPLDPPIPVKVWVHVLTPDGILAAFVTAEATATSSKVVRVRRTGGSTWETHVWAPAVRRVDPVAPSQRRPSSGSTVANAAR</sequence>
<evidence type="ECO:0000313" key="2">
    <source>
        <dbReference type="EMBL" id="AYG04050.1"/>
    </source>
</evidence>
<reference evidence="2 3" key="1">
    <citation type="submission" date="2018-09" db="EMBL/GenBank/DDBJ databases">
        <title>Genome sequencing of strain 2DFW10M-5.</title>
        <authorList>
            <person name="Heo J."/>
            <person name="Kim S.-J."/>
            <person name="Kwon S.-W."/>
        </authorList>
    </citation>
    <scope>NUCLEOTIDE SEQUENCE [LARGE SCALE GENOMIC DNA]</scope>
    <source>
        <strain evidence="2 3">2DFW10M-5</strain>
    </source>
</reference>
<accession>A0A387BSL3</accession>
<gene>
    <name evidence="2" type="ORF">D7I44_11270</name>
</gene>
<protein>
    <submittedName>
        <fullName evidence="2">Uncharacterized protein</fullName>
    </submittedName>
</protein>